<dbReference type="GO" id="GO:0015420">
    <property type="term" value="F:ABC-type vitamin B12 transporter activity"/>
    <property type="evidence" value="ECO:0007669"/>
    <property type="project" value="UniProtKB-UniRule"/>
</dbReference>
<keyword evidence="11" id="KW-1185">Reference proteome</keyword>
<evidence type="ECO:0000313" key="10">
    <source>
        <dbReference type="EMBL" id="OOP67755.1"/>
    </source>
</evidence>
<dbReference type="InterPro" id="IPR004485">
    <property type="entry name" value="Cobalamin_biosynth_CobD/CbiB"/>
</dbReference>
<comment type="subcellular location">
    <subcellularLocation>
        <location evidence="1 9">Cell membrane</location>
        <topology evidence="1 9">Multi-pass membrane protein</topology>
    </subcellularLocation>
</comment>
<name>A0A8E2I847_9BACI</name>
<dbReference type="Pfam" id="PF03186">
    <property type="entry name" value="CobD_Cbib"/>
    <property type="match status" value="1"/>
</dbReference>
<dbReference type="GO" id="GO:0009236">
    <property type="term" value="P:cobalamin biosynthetic process"/>
    <property type="evidence" value="ECO:0007669"/>
    <property type="project" value="UniProtKB-UniRule"/>
</dbReference>
<dbReference type="EMBL" id="MTLA01000165">
    <property type="protein sequence ID" value="OOP67755.1"/>
    <property type="molecule type" value="Genomic_DNA"/>
</dbReference>
<protein>
    <recommendedName>
        <fullName evidence="9">Cobalamin biosynthesis protein CobD</fullName>
    </recommendedName>
</protein>
<comment type="caution">
    <text evidence="9">Lacks conserved residue(s) required for the propagation of feature annotation.</text>
</comment>
<dbReference type="NCBIfam" id="TIGR00380">
    <property type="entry name" value="cobal_cbiB"/>
    <property type="match status" value="1"/>
</dbReference>
<dbReference type="GO" id="GO:0048472">
    <property type="term" value="F:threonine-phosphate decarboxylase activity"/>
    <property type="evidence" value="ECO:0007669"/>
    <property type="project" value="InterPro"/>
</dbReference>
<feature type="transmembrane region" description="Helical" evidence="9">
    <location>
        <begin position="293"/>
        <end position="314"/>
    </location>
</feature>
<comment type="similarity">
    <text evidence="3 9">Belongs to the CobD/CbiB family.</text>
</comment>
<evidence type="ECO:0000256" key="9">
    <source>
        <dbReference type="HAMAP-Rule" id="MF_00024"/>
    </source>
</evidence>
<feature type="transmembrane region" description="Helical" evidence="9">
    <location>
        <begin position="54"/>
        <end position="76"/>
    </location>
</feature>
<sequence length="321" mass="35768">MILHHLCALTIAIIIDWFIGDPPKWPHPVKWMGSLISFFTKHLNKGNHRKGRGVFMLSLIVLLTGLITLTITILLYQWHTLAGVIGEALMIATTIAQKGLKDAGLEVYEPLMNKDLPLARTKLSYIVGRDTEQLDESEIVRGTVETIAENTSDGITAPLFWALIGGAPLAMIYRAINTCDSMVGYRNQKYEQFGWASARLDDWVNWIPSRLTGCIILLFCKPVYLNLKPAWKLFLTDAKKHPSPNSGWCEAAVAVILGIQLGGVNYYKGIVSDRARMGQPFEALKAVHIKKTIVIMSSAVLLFTLFLWIGGITIDIATSWF</sequence>
<keyword evidence="7 9" id="KW-1133">Transmembrane helix</keyword>
<keyword evidence="4 9" id="KW-1003">Cell membrane</keyword>
<evidence type="ECO:0000256" key="8">
    <source>
        <dbReference type="ARBA" id="ARBA00023136"/>
    </source>
</evidence>
<keyword evidence="8 9" id="KW-0472">Membrane</keyword>
<evidence type="ECO:0000256" key="7">
    <source>
        <dbReference type="ARBA" id="ARBA00022989"/>
    </source>
</evidence>
<dbReference type="RefSeq" id="WP_078110472.1">
    <property type="nucleotide sequence ID" value="NZ_CP065424.1"/>
</dbReference>
<evidence type="ECO:0000256" key="2">
    <source>
        <dbReference type="ARBA" id="ARBA00004953"/>
    </source>
</evidence>
<reference evidence="10 11" key="1">
    <citation type="submission" date="2017-01" db="EMBL/GenBank/DDBJ databases">
        <title>Draft genome sequence of Bacillus oleronius.</title>
        <authorList>
            <person name="Allam M."/>
        </authorList>
    </citation>
    <scope>NUCLEOTIDE SEQUENCE [LARGE SCALE GENOMIC DNA]</scope>
    <source>
        <strain evidence="10 11">DSM 9356</strain>
    </source>
</reference>
<dbReference type="GO" id="GO:0005886">
    <property type="term" value="C:plasma membrane"/>
    <property type="evidence" value="ECO:0007669"/>
    <property type="project" value="UniProtKB-SubCell"/>
</dbReference>
<organism evidence="10 11">
    <name type="scientific">Heyndrickxia oleronia</name>
    <dbReference type="NCBI Taxonomy" id="38875"/>
    <lineage>
        <taxon>Bacteria</taxon>
        <taxon>Bacillati</taxon>
        <taxon>Bacillota</taxon>
        <taxon>Bacilli</taxon>
        <taxon>Bacillales</taxon>
        <taxon>Bacillaceae</taxon>
        <taxon>Heyndrickxia</taxon>
    </lineage>
</organism>
<gene>
    <name evidence="9" type="primary">cobD</name>
    <name evidence="10" type="ORF">BWZ43_14105</name>
</gene>
<dbReference type="HAMAP" id="MF_00024">
    <property type="entry name" value="CobD_CbiB"/>
    <property type="match status" value="1"/>
</dbReference>
<dbReference type="PANTHER" id="PTHR34308:SF1">
    <property type="entry name" value="COBALAMIN BIOSYNTHESIS PROTEIN CBIB"/>
    <property type="match status" value="1"/>
</dbReference>
<dbReference type="UniPathway" id="UPA00148"/>
<proteinExistence type="inferred from homology"/>
<keyword evidence="5 9" id="KW-0169">Cobalamin biosynthesis</keyword>
<evidence type="ECO:0000256" key="5">
    <source>
        <dbReference type="ARBA" id="ARBA00022573"/>
    </source>
</evidence>
<dbReference type="Proteomes" id="UP000189761">
    <property type="component" value="Unassembled WGS sequence"/>
</dbReference>
<dbReference type="AlphaFoldDB" id="A0A8E2I847"/>
<evidence type="ECO:0000313" key="11">
    <source>
        <dbReference type="Proteomes" id="UP000189761"/>
    </source>
</evidence>
<evidence type="ECO:0000256" key="6">
    <source>
        <dbReference type="ARBA" id="ARBA00022692"/>
    </source>
</evidence>
<keyword evidence="6 9" id="KW-0812">Transmembrane</keyword>
<comment type="pathway">
    <text evidence="2 9">Cofactor biosynthesis; adenosylcobalamin biosynthesis.</text>
</comment>
<feature type="transmembrane region" description="Helical" evidence="9">
    <location>
        <begin position="159"/>
        <end position="176"/>
    </location>
</feature>
<comment type="function">
    <text evidence="9">Converts cobyric acid to cobinamide by the addition of aminopropanol on the F carboxylic group.</text>
</comment>
<evidence type="ECO:0000256" key="4">
    <source>
        <dbReference type="ARBA" id="ARBA00022475"/>
    </source>
</evidence>
<comment type="caution">
    <text evidence="10">The sequence shown here is derived from an EMBL/GenBank/DDBJ whole genome shotgun (WGS) entry which is preliminary data.</text>
</comment>
<dbReference type="PANTHER" id="PTHR34308">
    <property type="entry name" value="COBALAMIN BIOSYNTHESIS PROTEIN CBIB"/>
    <property type="match status" value="1"/>
</dbReference>
<accession>A0A8E2I847</accession>
<evidence type="ECO:0000256" key="3">
    <source>
        <dbReference type="ARBA" id="ARBA00006263"/>
    </source>
</evidence>
<evidence type="ECO:0000256" key="1">
    <source>
        <dbReference type="ARBA" id="ARBA00004651"/>
    </source>
</evidence>